<feature type="compositionally biased region" description="Acidic residues" evidence="10">
    <location>
        <begin position="309"/>
        <end position="335"/>
    </location>
</feature>
<evidence type="ECO:0000256" key="9">
    <source>
        <dbReference type="ARBA" id="ARBA00081863"/>
    </source>
</evidence>
<feature type="domain" description="TFIIF beta subunit HTH" evidence="11">
    <location>
        <begin position="230"/>
        <end position="294"/>
    </location>
</feature>
<dbReference type="AlphaFoldDB" id="A0A0J0XEC0"/>
<dbReference type="GO" id="GO:0005674">
    <property type="term" value="C:transcription factor TFIIF complex"/>
    <property type="evidence" value="ECO:0007669"/>
    <property type="project" value="InterPro"/>
</dbReference>
<dbReference type="InterPro" id="IPR036388">
    <property type="entry name" value="WH-like_DNA-bd_sf"/>
</dbReference>
<dbReference type="GeneID" id="28986688"/>
<evidence type="ECO:0000256" key="4">
    <source>
        <dbReference type="ARBA" id="ARBA00023015"/>
    </source>
</evidence>
<dbReference type="Pfam" id="PF17683">
    <property type="entry name" value="TFIIF_beta_N"/>
    <property type="match status" value="1"/>
</dbReference>
<dbReference type="PANTHER" id="PTHR10445:SF0">
    <property type="entry name" value="GENERAL TRANSCRIPTION FACTOR IIF SUBUNIT 2"/>
    <property type="match status" value="1"/>
</dbReference>
<dbReference type="FunFam" id="1.10.10.10:FF:000035">
    <property type="entry name" value="General transcription factor IIF subunit 2"/>
    <property type="match status" value="1"/>
</dbReference>
<dbReference type="STRING" id="879819.A0A0J0XEC0"/>
<evidence type="ECO:0000259" key="12">
    <source>
        <dbReference type="Pfam" id="PF17683"/>
    </source>
</evidence>
<dbReference type="GO" id="GO:0006367">
    <property type="term" value="P:transcription initiation at RNA polymerase II promoter"/>
    <property type="evidence" value="ECO:0007669"/>
    <property type="project" value="InterPro"/>
</dbReference>
<dbReference type="EMBL" id="KQ087260">
    <property type="protein sequence ID" value="KLT39397.1"/>
    <property type="molecule type" value="Genomic_DNA"/>
</dbReference>
<dbReference type="SUPFAM" id="SSF50916">
    <property type="entry name" value="Rap30/74 interaction domains"/>
    <property type="match status" value="1"/>
</dbReference>
<sequence length="335" mass="38121">MSVKTEDTKPLVAVDGHEVFNIPVEEEELDVAPSHGQSKIWAMKIPRFLLERWERVKQEGVHLGSLIIDNNSIPPKITLKLPSEEDKEPPTKRAKLNTEGIPDEYEVVMPSERVKNTFIFSENERVWVAQPGSGEDSQRRKHQKAHPRLIGALDHEASVRPVKSSKYLKILEQRRLDNENSKRPIVQLDDKNMSQAKLNQLASGFANASSKLGKGMIVGSAKVASGERFARMERRDLQHRLFQLFNEKPYWSITALKATLQQPDTWLREVLKDVAVLIRDGQYANMWELNESWKDVGGGDTKPSVDGAKEDEDSSEEEDDEEDEEDEDDFEVVPV</sequence>
<evidence type="ECO:0000313" key="14">
    <source>
        <dbReference type="Proteomes" id="UP000053611"/>
    </source>
</evidence>
<dbReference type="SUPFAM" id="SSF46785">
    <property type="entry name" value="Winged helix' DNA-binding domain"/>
    <property type="match status" value="1"/>
</dbReference>
<dbReference type="Gene3D" id="1.10.10.10">
    <property type="entry name" value="Winged helix-like DNA-binding domain superfamily/Winged helix DNA-binding domain"/>
    <property type="match status" value="1"/>
</dbReference>
<evidence type="ECO:0000256" key="2">
    <source>
        <dbReference type="ARBA" id="ARBA00009543"/>
    </source>
</evidence>
<accession>A0A0J0XEC0</accession>
<feature type="domain" description="TFIIF beta subunit N-terminal" evidence="12">
    <location>
        <begin position="38"/>
        <end position="162"/>
    </location>
</feature>
<dbReference type="InterPro" id="IPR011039">
    <property type="entry name" value="TFIIF_interaction"/>
</dbReference>
<evidence type="ECO:0000256" key="6">
    <source>
        <dbReference type="ARBA" id="ARBA00023163"/>
    </source>
</evidence>
<comment type="similarity">
    <text evidence="2">Belongs to the TFIIF beta subunit family.</text>
</comment>
<evidence type="ECO:0000256" key="1">
    <source>
        <dbReference type="ARBA" id="ARBA00004123"/>
    </source>
</evidence>
<keyword evidence="6" id="KW-0804">Transcription</keyword>
<dbReference type="InterPro" id="IPR036390">
    <property type="entry name" value="WH_DNA-bd_sf"/>
</dbReference>
<comment type="subcellular location">
    <subcellularLocation>
        <location evidence="1">Nucleus</location>
    </subcellularLocation>
</comment>
<keyword evidence="4" id="KW-0805">Transcription regulation</keyword>
<dbReference type="InterPro" id="IPR040450">
    <property type="entry name" value="TFIIF_beta_HTH"/>
</dbReference>
<keyword evidence="14" id="KW-1185">Reference proteome</keyword>
<evidence type="ECO:0000256" key="10">
    <source>
        <dbReference type="SAM" id="MobiDB-lite"/>
    </source>
</evidence>
<dbReference type="GO" id="GO:0003677">
    <property type="term" value="F:DNA binding"/>
    <property type="evidence" value="ECO:0007669"/>
    <property type="project" value="UniProtKB-KW"/>
</dbReference>
<dbReference type="OrthoDB" id="449280at2759"/>
<feature type="region of interest" description="Disordered" evidence="10">
    <location>
        <begin position="293"/>
        <end position="335"/>
    </location>
</feature>
<dbReference type="Pfam" id="PF02270">
    <property type="entry name" value="TFIIF_beta"/>
    <property type="match status" value="1"/>
</dbReference>
<dbReference type="RefSeq" id="XP_018275888.1">
    <property type="nucleotide sequence ID" value="XM_018426085.1"/>
</dbReference>
<proteinExistence type="inferred from homology"/>
<evidence type="ECO:0000256" key="5">
    <source>
        <dbReference type="ARBA" id="ARBA00023125"/>
    </source>
</evidence>
<dbReference type="CDD" id="cd07980">
    <property type="entry name" value="TFIIF_beta"/>
    <property type="match status" value="1"/>
</dbReference>
<dbReference type="Proteomes" id="UP000053611">
    <property type="component" value="Unassembled WGS sequence"/>
</dbReference>
<evidence type="ECO:0000256" key="7">
    <source>
        <dbReference type="ARBA" id="ARBA00023242"/>
    </source>
</evidence>
<evidence type="ECO:0000313" key="13">
    <source>
        <dbReference type="EMBL" id="KLT39397.1"/>
    </source>
</evidence>
<protein>
    <recommendedName>
        <fullName evidence="3">Transcription initiation factor IIF subunit beta</fullName>
    </recommendedName>
    <alternativeName>
        <fullName evidence="9">TFIIF medium subunit</fullName>
    </alternativeName>
    <alternativeName>
        <fullName evidence="8">TFIIF-beta</fullName>
    </alternativeName>
</protein>
<evidence type="ECO:0000259" key="11">
    <source>
        <dbReference type="Pfam" id="PF02270"/>
    </source>
</evidence>
<keyword evidence="5" id="KW-0238">DNA-binding</keyword>
<name>A0A0J0XEC0_9TREE</name>
<evidence type="ECO:0000256" key="8">
    <source>
        <dbReference type="ARBA" id="ARBA00081473"/>
    </source>
</evidence>
<keyword evidence="7" id="KW-0539">Nucleus</keyword>
<dbReference type="InterPro" id="IPR003196">
    <property type="entry name" value="TFIIF_beta"/>
</dbReference>
<organism evidence="13 14">
    <name type="scientific">Cutaneotrichosporon oleaginosum</name>
    <dbReference type="NCBI Taxonomy" id="879819"/>
    <lineage>
        <taxon>Eukaryota</taxon>
        <taxon>Fungi</taxon>
        <taxon>Dikarya</taxon>
        <taxon>Basidiomycota</taxon>
        <taxon>Agaricomycotina</taxon>
        <taxon>Tremellomycetes</taxon>
        <taxon>Trichosporonales</taxon>
        <taxon>Trichosporonaceae</taxon>
        <taxon>Cutaneotrichosporon</taxon>
    </lineage>
</organism>
<gene>
    <name evidence="13" type="ORF">CC85DRAFT_313887</name>
</gene>
<dbReference type="PANTHER" id="PTHR10445">
    <property type="entry name" value="GENERAL TRANSCRIPTION FACTOR IIF SUBUNIT 2"/>
    <property type="match status" value="1"/>
</dbReference>
<dbReference type="InterPro" id="IPR040504">
    <property type="entry name" value="TFIIF_beta_N"/>
</dbReference>
<evidence type="ECO:0000256" key="3">
    <source>
        <dbReference type="ARBA" id="ARBA00021453"/>
    </source>
</evidence>
<reference evidence="13 14" key="1">
    <citation type="submission" date="2015-03" db="EMBL/GenBank/DDBJ databases">
        <title>Genomics and transcriptomics of the oil-accumulating basidiomycete yeast T. oleaginosus allow insights into substrate utilization and the diverse evolutionary trajectories of mating systems in fungi.</title>
        <authorList>
            <consortium name="DOE Joint Genome Institute"/>
            <person name="Kourist R."/>
            <person name="Kracht O."/>
            <person name="Bracharz F."/>
            <person name="Lipzen A."/>
            <person name="Nolan M."/>
            <person name="Ohm R."/>
            <person name="Grigoriev I."/>
            <person name="Sun S."/>
            <person name="Heitman J."/>
            <person name="Bruck T."/>
            <person name="Nowrousian M."/>
        </authorList>
    </citation>
    <scope>NUCLEOTIDE SEQUENCE [LARGE SCALE GENOMIC DNA]</scope>
    <source>
        <strain evidence="13 14">IBC0246</strain>
    </source>
</reference>